<name>X1M1T3_9ZZZZ</name>
<dbReference type="Gene3D" id="3.40.50.970">
    <property type="match status" value="1"/>
</dbReference>
<dbReference type="AlphaFoldDB" id="X1M1T3"/>
<dbReference type="InterPro" id="IPR051457">
    <property type="entry name" value="2-oxoacid:Fd_oxidoreductase"/>
</dbReference>
<dbReference type="EMBL" id="BARV01014988">
    <property type="protein sequence ID" value="GAI25537.1"/>
    <property type="molecule type" value="Genomic_DNA"/>
</dbReference>
<feature type="non-terminal residue" evidence="2">
    <location>
        <position position="1"/>
    </location>
</feature>
<comment type="caution">
    <text evidence="2">The sequence shown here is derived from an EMBL/GenBank/DDBJ whole genome shotgun (WGS) entry which is preliminary data.</text>
</comment>
<protein>
    <recommendedName>
        <fullName evidence="1">Pyruvate ferredoxin oxidoreductase beta subunit C-terminal domain-containing protein</fullName>
    </recommendedName>
</protein>
<dbReference type="PANTHER" id="PTHR48084:SF4">
    <property type="entry name" value="2-OXOGLUTARATE OXIDOREDUCTASE SUBUNIT KORB"/>
    <property type="match status" value="1"/>
</dbReference>
<proteinExistence type="predicted"/>
<dbReference type="Pfam" id="PF12367">
    <property type="entry name" value="PFO_beta_C"/>
    <property type="match status" value="1"/>
</dbReference>
<sequence length="150" mass="17258">DPAFVTRVQPQGVISSPFNPLSLAISQDAGFVSRGWSGDIDHLSWLIKQAIQHKGFSLVDTLQPCVTFNKKNTYRWYKERVYKLAEEYDPTDRLAAFERAQEWGNRIPIGIFYRRQKPTFEDQLAGLKKGPLFRQKLDSSQLKPLLETLS</sequence>
<reference evidence="2" key="1">
    <citation type="journal article" date="2014" name="Front. Microbiol.">
        <title>High frequency of phylogenetically diverse reductive dehalogenase-homologous genes in deep subseafloor sedimentary metagenomes.</title>
        <authorList>
            <person name="Kawai M."/>
            <person name="Futagami T."/>
            <person name="Toyoda A."/>
            <person name="Takaki Y."/>
            <person name="Nishi S."/>
            <person name="Hori S."/>
            <person name="Arai W."/>
            <person name="Tsubouchi T."/>
            <person name="Morono Y."/>
            <person name="Uchiyama I."/>
            <person name="Ito T."/>
            <person name="Fujiyama A."/>
            <person name="Inagaki F."/>
            <person name="Takami H."/>
        </authorList>
    </citation>
    <scope>NUCLEOTIDE SEQUENCE</scope>
    <source>
        <strain evidence="2">Expedition CK06-06</strain>
    </source>
</reference>
<evidence type="ECO:0000313" key="2">
    <source>
        <dbReference type="EMBL" id="GAI25537.1"/>
    </source>
</evidence>
<evidence type="ECO:0000259" key="1">
    <source>
        <dbReference type="Pfam" id="PF12367"/>
    </source>
</evidence>
<gene>
    <name evidence="2" type="ORF">S06H3_25980</name>
</gene>
<dbReference type="InterPro" id="IPR029061">
    <property type="entry name" value="THDP-binding"/>
</dbReference>
<dbReference type="SUPFAM" id="SSF52518">
    <property type="entry name" value="Thiamin diphosphate-binding fold (THDP-binding)"/>
    <property type="match status" value="1"/>
</dbReference>
<accession>X1M1T3</accession>
<feature type="domain" description="Pyruvate ferredoxin oxidoreductase beta subunit C-terminal" evidence="1">
    <location>
        <begin position="65"/>
        <end position="129"/>
    </location>
</feature>
<dbReference type="InterPro" id="IPR032686">
    <property type="entry name" value="PFO_beta_C"/>
</dbReference>
<dbReference type="PANTHER" id="PTHR48084">
    <property type="entry name" value="2-OXOGLUTARATE OXIDOREDUCTASE SUBUNIT KORB-RELATED"/>
    <property type="match status" value="1"/>
</dbReference>
<organism evidence="2">
    <name type="scientific">marine sediment metagenome</name>
    <dbReference type="NCBI Taxonomy" id="412755"/>
    <lineage>
        <taxon>unclassified sequences</taxon>
        <taxon>metagenomes</taxon>
        <taxon>ecological metagenomes</taxon>
    </lineage>
</organism>